<protein>
    <recommendedName>
        <fullName evidence="3">Large polyvalent protein-associated domain-containing protein</fullName>
    </recommendedName>
</protein>
<dbReference type="AlphaFoldDB" id="A0A7X3MN05"/>
<keyword evidence="2" id="KW-1185">Reference proteome</keyword>
<accession>A0A7X3MN05</accession>
<sequence>MNETTNLFIMLGLIEDKPDKSNESQEDKDCMNYLSEGERILSLAREKKERVIFKTHNLTVRLCDLKYPRLDVEEYKAKQQIQSAIEREIKKNLKEIKTEECLSSKGIPFLLHFVNKNYGCKIESASNLFEKGLARDVSRSNIILTIKIKDTTFYLPCSPGKRFSNGSYHYKSNPRHFIHMYHAENFFYPLFGINWLNQLKMDSFDDPDIENTMKHLIRDLVSILENYKWDMTDLPKWFSSYLIDCGYQENTIHNCYIKASGSESKPATLYKDYFKSHSELFNLLSFVYGDSYLSYDILLNVSGKSAMIDLPYYYREYIFMTLRHYIANIHDLAEEEKHRNELKRIVARAYQTKKNIPKHVIHKMKSSELNTYFGFIEFDEDVDLNLVDSITEEFKKLNQNIFNGYISKNVALRFRKLGKHHATGLYYPSIDTMVVDFRHPTSFIHEYFHMLDDMLGDLSMKCEFDQVALQYQQLLISSVEKEREEGKEILPKKGKYNLNYFLRKCEIFARCGEIHLFRNLHIVSSLLKPEETSYFAYPDDKILNSMIGEYYTNLLDRMKNISYKTGEDVYEKNLHFASV</sequence>
<name>A0A7X3MN05_9FIRM</name>
<dbReference type="EMBL" id="WUQX01000003">
    <property type="protein sequence ID" value="MXP79187.1"/>
    <property type="molecule type" value="Genomic_DNA"/>
</dbReference>
<dbReference type="Proteomes" id="UP000460412">
    <property type="component" value="Unassembled WGS sequence"/>
</dbReference>
<evidence type="ECO:0000313" key="1">
    <source>
        <dbReference type="EMBL" id="MXP79187.1"/>
    </source>
</evidence>
<evidence type="ECO:0008006" key="3">
    <source>
        <dbReference type="Google" id="ProtNLM"/>
    </source>
</evidence>
<geneLocation type="plasmid" evidence="1">
    <name>unnamed</name>
</geneLocation>
<keyword evidence="1" id="KW-0614">Plasmid</keyword>
<organism evidence="1 2">
    <name type="scientific">Sporofaciens musculi</name>
    <dbReference type="NCBI Taxonomy" id="2681861"/>
    <lineage>
        <taxon>Bacteria</taxon>
        <taxon>Bacillati</taxon>
        <taxon>Bacillota</taxon>
        <taxon>Clostridia</taxon>
        <taxon>Lachnospirales</taxon>
        <taxon>Lachnospiraceae</taxon>
        <taxon>Sporofaciens</taxon>
    </lineage>
</organism>
<gene>
    <name evidence="1" type="ORF">GN277_28960</name>
</gene>
<reference evidence="1 2" key="1">
    <citation type="submission" date="2019-12" db="EMBL/GenBank/DDBJ databases">
        <title>Sporaefaciens musculi gen. nov., sp. nov., a novel bacterium isolated from the caecum of an obese mouse.</title>
        <authorList>
            <person name="Rasmussen T.S."/>
            <person name="Streidl T."/>
            <person name="Hitch T.C.A."/>
            <person name="Wortmann E."/>
            <person name="Deptula P."/>
            <person name="Hansen M."/>
            <person name="Nielsen D.S."/>
            <person name="Clavel T."/>
            <person name="Vogensen F.K."/>
        </authorList>
    </citation>
    <scope>NUCLEOTIDE SEQUENCE [LARGE SCALE GENOMIC DNA]</scope>
    <source>
        <strain evidence="1 2">WCA-9-b2</strain>
        <plasmid evidence="1">unnamed</plasmid>
    </source>
</reference>
<proteinExistence type="predicted"/>
<comment type="caution">
    <text evidence="1">The sequence shown here is derived from an EMBL/GenBank/DDBJ whole genome shotgun (WGS) entry which is preliminary data.</text>
</comment>
<dbReference type="RefSeq" id="WP_159757902.1">
    <property type="nucleotide sequence ID" value="NZ_WUQX01000003.1"/>
</dbReference>
<evidence type="ECO:0000313" key="2">
    <source>
        <dbReference type="Proteomes" id="UP000460412"/>
    </source>
</evidence>